<proteinExistence type="predicted"/>
<name>A0ABR2TBZ9_9ROSI</name>
<organism evidence="1 2">
    <name type="scientific">Hibiscus sabdariffa</name>
    <name type="common">roselle</name>
    <dbReference type="NCBI Taxonomy" id="183260"/>
    <lineage>
        <taxon>Eukaryota</taxon>
        <taxon>Viridiplantae</taxon>
        <taxon>Streptophyta</taxon>
        <taxon>Embryophyta</taxon>
        <taxon>Tracheophyta</taxon>
        <taxon>Spermatophyta</taxon>
        <taxon>Magnoliopsida</taxon>
        <taxon>eudicotyledons</taxon>
        <taxon>Gunneridae</taxon>
        <taxon>Pentapetalae</taxon>
        <taxon>rosids</taxon>
        <taxon>malvids</taxon>
        <taxon>Malvales</taxon>
        <taxon>Malvaceae</taxon>
        <taxon>Malvoideae</taxon>
        <taxon>Hibiscus</taxon>
    </lineage>
</organism>
<dbReference type="EMBL" id="JBBPBN010000006">
    <property type="protein sequence ID" value="KAK9034866.1"/>
    <property type="molecule type" value="Genomic_DNA"/>
</dbReference>
<reference evidence="1 2" key="1">
    <citation type="journal article" date="2024" name="G3 (Bethesda)">
        <title>Genome assembly of Hibiscus sabdariffa L. provides insights into metabolisms of medicinal natural products.</title>
        <authorList>
            <person name="Kim T."/>
        </authorList>
    </citation>
    <scope>NUCLEOTIDE SEQUENCE [LARGE SCALE GENOMIC DNA]</scope>
    <source>
        <strain evidence="1">TK-2024</strain>
        <tissue evidence="1">Old leaves</tissue>
    </source>
</reference>
<dbReference type="PANTHER" id="PTHR33384">
    <property type="entry name" value="EXPRESSED PROTEIN"/>
    <property type="match status" value="1"/>
</dbReference>
<accession>A0ABR2TBZ9</accession>
<dbReference type="Proteomes" id="UP001396334">
    <property type="component" value="Unassembled WGS sequence"/>
</dbReference>
<evidence type="ECO:0000313" key="1">
    <source>
        <dbReference type="EMBL" id="KAK9034866.1"/>
    </source>
</evidence>
<sequence length="162" mass="17881">MHLPTYSVSLLLTLTPNHLHCLFGDTTMQRLPVKTKLLDSASDTTNSGFASYEYEQRPLCPKPRRVGPAIPDFLKPLKCTKHSQQNSDGRSGVLKMIADKTNDGREAACTGCWPSCYEGSPPGRTDNPLVHDVHFVHQMELLSPFTRTNLSDKFGIPSASPV</sequence>
<keyword evidence="2" id="KW-1185">Reference proteome</keyword>
<evidence type="ECO:0000313" key="2">
    <source>
        <dbReference type="Proteomes" id="UP001396334"/>
    </source>
</evidence>
<protein>
    <submittedName>
        <fullName evidence="1">Uncharacterized protein</fullName>
    </submittedName>
</protein>
<dbReference type="PANTHER" id="PTHR33384:SF17">
    <property type="entry name" value="VQ DOMAIN-CONTAINING PROTEIN"/>
    <property type="match status" value="1"/>
</dbReference>
<comment type="caution">
    <text evidence="1">The sequence shown here is derived from an EMBL/GenBank/DDBJ whole genome shotgun (WGS) entry which is preliminary data.</text>
</comment>
<gene>
    <name evidence="1" type="ORF">V6N11_076922</name>
</gene>